<reference evidence="1" key="1">
    <citation type="submission" date="2023-07" db="EMBL/GenBank/DDBJ databases">
        <title>Black Yeasts Isolated from many extreme environments.</title>
        <authorList>
            <person name="Coleine C."/>
            <person name="Stajich J.E."/>
            <person name="Selbmann L."/>
        </authorList>
    </citation>
    <scope>NUCLEOTIDE SEQUENCE</scope>
    <source>
        <strain evidence="1">CCFEE 5714</strain>
    </source>
</reference>
<protein>
    <submittedName>
        <fullName evidence="1">Uncharacterized protein</fullName>
    </submittedName>
</protein>
<name>A0ACC3NN14_9PEZI</name>
<gene>
    <name evidence="1" type="ORF">LTR37_004037</name>
</gene>
<accession>A0ACC3NN14</accession>
<sequence length="1099" mass="120170">MLHFTNAAGSQSSSNVGDRLRRAKSTSSAHTSSSGHHHTTTSIDPFVTRQQAEAAAVEAFHRARPYQDTAFQDYRPVPPKPQRRRSRVSGRAEGGHFEEARLGRQRSTSKKDNSANSRPLRARPPHPSDPTKKTNEKESTVTQKRSVIPPNTSNGANQYDQFSSLPSSSRQTRKSQSGYTEGSPVPRHSSVLKEHTSTLQVCTPRPERSQGQSSSIGLGSSSHGQEAFSYEESQTPKGSIRETQTDAEILAIARDRCLQDFQQKKLRERTSFILAPFQKRRATNIQKSSQSSYDTSLPPFNYAHSGMPPPSPPSQPIETAPGVPIIPARPEPKTRNFSDTLKGRLKKVFRKTSRAPSGMPAQHVEGKTFHFSISPPLSTPPTTTEVESDPFAVANHVGHLPVPDIRAESASSRRSGGAQSTAKSRVTSWTNSTVAGTWSTRNDIEHQDVADEQGRLKRSDSVSTLRKARSFFGRPIQNRLRKPSKAQLQSSEESAGLYSALKERIEPSDSMSQETTRGDSVGSRTSSALATLPSQQRTSSTVGSNSRWAVPTIRSVTPDPAAYKLDSLTPVTEVMSPDPSLPSGNRSKMEDEGSERTPRSQLQRRPALKAPTPSREQIERRLERSKNRWQSPLDELSPSPQMPTKTSKMEDNPYELRSLSRTLQRPVAISDLPHHAKVGEHAHSVRQNILSPSVYSRGTDGASTRPSTPVDHGGMMITITGREVRSYSISPPKRRQPAERPVQASHDWRRWLSNEMNGWDGGSAPEDFKLPHAVLKDSQAARAEGAQHENSGEASVTSTGSDSAVPTMDVVPVKTTARRQRDSRSYSLMNEQYPLMDTGRDSSIGHKVLSDSPSRRCSAEQSRQPAVVRDNTPFVEDERSRSVTTRPRIVTQHQSLAHLGSTSIQQPALSSECTAQPALKENIAFAQPGTSGGTTGADLTNKAKLAYKAKSAFDIRANYKNSSTGKPKPIAVRRRTEHTDITDILEDTTIQNISAGPYALPSPSTDHAGTNKENTPPSEANSLPVLSSSEWLAAGTTKKRDAKNVSNMHPGYRDRSASRYSPSRTGAATVTGGGSSPGQRLVSDWLEGRKSKENSPAFV</sequence>
<comment type="caution">
    <text evidence="1">The sequence shown here is derived from an EMBL/GenBank/DDBJ whole genome shotgun (WGS) entry which is preliminary data.</text>
</comment>
<evidence type="ECO:0000313" key="2">
    <source>
        <dbReference type="Proteomes" id="UP001281147"/>
    </source>
</evidence>
<dbReference type="EMBL" id="JAUTXU010000024">
    <property type="protein sequence ID" value="KAK3719914.1"/>
    <property type="molecule type" value="Genomic_DNA"/>
</dbReference>
<keyword evidence="2" id="KW-1185">Reference proteome</keyword>
<evidence type="ECO:0000313" key="1">
    <source>
        <dbReference type="EMBL" id="KAK3719914.1"/>
    </source>
</evidence>
<organism evidence="1 2">
    <name type="scientific">Vermiconidia calcicola</name>
    <dbReference type="NCBI Taxonomy" id="1690605"/>
    <lineage>
        <taxon>Eukaryota</taxon>
        <taxon>Fungi</taxon>
        <taxon>Dikarya</taxon>
        <taxon>Ascomycota</taxon>
        <taxon>Pezizomycotina</taxon>
        <taxon>Dothideomycetes</taxon>
        <taxon>Dothideomycetidae</taxon>
        <taxon>Mycosphaerellales</taxon>
        <taxon>Extremaceae</taxon>
        <taxon>Vermiconidia</taxon>
    </lineage>
</organism>
<dbReference type="Proteomes" id="UP001281147">
    <property type="component" value="Unassembled WGS sequence"/>
</dbReference>
<proteinExistence type="predicted"/>